<sequence>MMNVGQMDGGCRGGQGRKRRGGGPAWVASRRDWDHPYVTSLVVPTGIGASMGGYAGDAIPVARLLGEVADLVLTHPNVLNGAQLYWQSPKLLYVEGYALDQFMRGAWQLDCGHHGNRVGLVFDCAMDEELMLRHVQVAHAARATLGLRLGPFVRTDRPVGVQLRSSAGSSASWGTIQNPDTLLRASRKLVNDMQCDAIAVVVNFPDEDEDMLESYRSGQGVDPIAGAEAVISHLLTRELQVPCAHAPALPPLPVSAAVNPKACAEELGYTFLPSVLFGLSRAPRIVTSDHSVSSDPLLRSHDVNSLVLPFGACGGGALLGSMHRAASDNDFLLILVEENSSRINVSASDLGYNGNLAVAKTYLEAAGIVTAHRAGIALESLKPTVPAVTEVR</sequence>
<organism evidence="2">
    <name type="scientific">Compsopogon caeruleus</name>
    <dbReference type="NCBI Taxonomy" id="31354"/>
    <lineage>
        <taxon>Eukaryota</taxon>
        <taxon>Rhodophyta</taxon>
        <taxon>Compsopogonophyceae</taxon>
        <taxon>Compsopogonales</taxon>
        <taxon>Compsopogonaceae</taxon>
        <taxon>Compsopogon</taxon>
    </lineage>
</organism>
<reference evidence="2" key="1">
    <citation type="submission" date="2021-01" db="EMBL/GenBank/DDBJ databases">
        <authorList>
            <person name="Corre E."/>
            <person name="Pelletier E."/>
            <person name="Niang G."/>
            <person name="Scheremetjew M."/>
            <person name="Finn R."/>
            <person name="Kale V."/>
            <person name="Holt S."/>
            <person name="Cochrane G."/>
            <person name="Meng A."/>
            <person name="Brown T."/>
            <person name="Cohen L."/>
        </authorList>
    </citation>
    <scope>NUCLEOTIDE SEQUENCE</scope>
    <source>
        <strain evidence="2">SAG 36.94</strain>
    </source>
</reference>
<gene>
    <name evidence="2" type="ORF">CCAE0312_LOCUS2694</name>
</gene>
<feature type="region of interest" description="Disordered" evidence="1">
    <location>
        <begin position="1"/>
        <end position="25"/>
    </location>
</feature>
<proteinExistence type="predicted"/>
<name>A0A7S1TAC4_9RHOD</name>
<evidence type="ECO:0000313" key="2">
    <source>
        <dbReference type="EMBL" id="CAD9230641.1"/>
    </source>
</evidence>
<dbReference type="PANTHER" id="PTHR36891">
    <property type="entry name" value="OS01G0127400 PROTEIN"/>
    <property type="match status" value="1"/>
</dbReference>
<evidence type="ECO:0000256" key="1">
    <source>
        <dbReference type="SAM" id="MobiDB-lite"/>
    </source>
</evidence>
<dbReference type="PANTHER" id="PTHR36891:SF1">
    <property type="entry name" value="OS01G0127400 PROTEIN"/>
    <property type="match status" value="1"/>
</dbReference>
<evidence type="ECO:0008006" key="3">
    <source>
        <dbReference type="Google" id="ProtNLM"/>
    </source>
</evidence>
<dbReference type="Pfam" id="PF11805">
    <property type="entry name" value="DUF3326"/>
    <property type="match status" value="1"/>
</dbReference>
<dbReference type="EMBL" id="HBGH01004913">
    <property type="protein sequence ID" value="CAD9230641.1"/>
    <property type="molecule type" value="Transcribed_RNA"/>
</dbReference>
<accession>A0A7S1TAC4</accession>
<dbReference type="InterPro" id="IPR021763">
    <property type="entry name" value="DUF3326"/>
</dbReference>
<dbReference type="AlphaFoldDB" id="A0A7S1TAC4"/>
<protein>
    <recommendedName>
        <fullName evidence="3">DUF3326 domain-containing protein</fullName>
    </recommendedName>
</protein>